<evidence type="ECO:0000256" key="5">
    <source>
        <dbReference type="SAM" id="MobiDB-lite"/>
    </source>
</evidence>
<feature type="domain" description="Sulfatase N-terminal" evidence="6">
    <location>
        <begin position="51"/>
        <end position="465"/>
    </location>
</feature>
<feature type="region of interest" description="Disordered" evidence="5">
    <location>
        <begin position="1"/>
        <end position="42"/>
    </location>
</feature>
<dbReference type="InterPro" id="IPR000917">
    <property type="entry name" value="Sulfatase_N"/>
</dbReference>
<evidence type="ECO:0000259" key="6">
    <source>
        <dbReference type="Pfam" id="PF00884"/>
    </source>
</evidence>
<dbReference type="AlphaFoldDB" id="A0A3A8QNJ0"/>
<dbReference type="InterPro" id="IPR024607">
    <property type="entry name" value="Sulfatase_CS"/>
</dbReference>
<dbReference type="Gene3D" id="3.30.1120.10">
    <property type="match status" value="1"/>
</dbReference>
<gene>
    <name evidence="7" type="ORF">D7W81_09845</name>
</gene>
<evidence type="ECO:0000256" key="4">
    <source>
        <dbReference type="ARBA" id="ARBA00022837"/>
    </source>
</evidence>
<sequence length="789" mass="87950">MAKKKGRTPKRIERDSYPRPEHRFPNAKIGMTWKDSEPDSPGFQRAPPGAPNIVLVLLDDVGYAWPSSYGGLVRMPTSERLAREGLTYCQFHTTALCAPTRAALLTGRNHHSASFGVVGEMATGYPGYSGILSRSCATIAEVLAPNGYATGWWGKNHTTPLNQASAAGPFTHWPTRRGFDYFYGFLGGGTDQFYPALYRDTTPVHPTRTPEQGYQLTRDLADDCIAWMRTQKAIAPERPFFVHFAPAAAHGPHQPPLDWRGRNAGRFDMGWDRYREVVYQRQLELGVIAPGTRLTSRPKELPAWDSFDAEAQALLRLQAENYADYLEHCDHEVGRLVHALEELGEFENTLFLYILGDNGSSAEGSLTGTPNETATMQGIEPPIEASLARMGEWGLPGTTPHYAVGWAWAGDTPFQWMKQVASHFGGTRNGMIVSWPAWIADKGQKRFQFHHVVDVVPTLLEAVGIREPVSVDGVPQKPLEGVSMAYTFDRAHAEAKSPRTTQYFEMLGNRALYHDGWTACCRHGRLPWVTRGSASFDEDTWELYHLDEDFSQSEDLAARYPQKLRELQDLFLLEAAKHDVFPLDDRFAERADVSLRPGFFAGRRRLTLYPGMVRLPESSGLTLANVDHAITLHARLPVKGAEGVLVCLGGDTAGWSLFVEDGRLRYHYNWFGFERFDVLSRTALPGGEAELRMEFTCETPGTPGGPAVVRLFCNGAAVGEGRIARQVPGYFGLGETLDVGEDTLSPVWPGYRDRLPFRFNGTIDRVEFELGEAAPRSMAELIEEQLHQD</sequence>
<dbReference type="CDD" id="cd16025">
    <property type="entry name" value="PAS_like"/>
    <property type="match status" value="1"/>
</dbReference>
<dbReference type="SUPFAM" id="SSF53649">
    <property type="entry name" value="Alkaline phosphatase-like"/>
    <property type="match status" value="1"/>
</dbReference>
<feature type="compositionally biased region" description="Basic and acidic residues" evidence="5">
    <location>
        <begin position="10"/>
        <end position="24"/>
    </location>
</feature>
<accession>A0A3A8QNJ0</accession>
<dbReference type="RefSeq" id="WP_120555086.1">
    <property type="nucleotide sequence ID" value="NZ_RAWK01000046.1"/>
</dbReference>
<comment type="similarity">
    <text evidence="1">Belongs to the sulfatase family.</text>
</comment>
<dbReference type="PANTHER" id="PTHR42693:SF43">
    <property type="entry name" value="BLL2667 PROTEIN"/>
    <property type="match status" value="1"/>
</dbReference>
<dbReference type="OrthoDB" id="5500422at2"/>
<organism evidence="7 8">
    <name type="scientific">Corallococcus aberystwythensis</name>
    <dbReference type="NCBI Taxonomy" id="2316722"/>
    <lineage>
        <taxon>Bacteria</taxon>
        <taxon>Pseudomonadati</taxon>
        <taxon>Myxococcota</taxon>
        <taxon>Myxococcia</taxon>
        <taxon>Myxococcales</taxon>
        <taxon>Cystobacterineae</taxon>
        <taxon>Myxococcaceae</taxon>
        <taxon>Corallococcus</taxon>
    </lineage>
</organism>
<dbReference type="Gene3D" id="3.40.720.10">
    <property type="entry name" value="Alkaline Phosphatase, subunit A"/>
    <property type="match status" value="1"/>
</dbReference>
<dbReference type="PROSITE" id="PS00523">
    <property type="entry name" value="SULFATASE_1"/>
    <property type="match status" value="1"/>
</dbReference>
<evidence type="ECO:0000256" key="2">
    <source>
        <dbReference type="ARBA" id="ARBA00022723"/>
    </source>
</evidence>
<keyword evidence="3" id="KW-0378">Hydrolase</keyword>
<protein>
    <submittedName>
        <fullName evidence="7">Arylsulfatase</fullName>
    </submittedName>
</protein>
<evidence type="ECO:0000256" key="1">
    <source>
        <dbReference type="ARBA" id="ARBA00008779"/>
    </source>
</evidence>
<proteinExistence type="inferred from homology"/>
<dbReference type="InterPro" id="IPR017850">
    <property type="entry name" value="Alkaline_phosphatase_core_sf"/>
</dbReference>
<keyword evidence="4" id="KW-0106">Calcium</keyword>
<dbReference type="InterPro" id="IPR050738">
    <property type="entry name" value="Sulfatase"/>
</dbReference>
<keyword evidence="8" id="KW-1185">Reference proteome</keyword>
<reference evidence="8" key="1">
    <citation type="submission" date="2018-09" db="EMBL/GenBank/DDBJ databases">
        <authorList>
            <person name="Livingstone P.G."/>
            <person name="Whitworth D.E."/>
        </authorList>
    </citation>
    <scope>NUCLEOTIDE SEQUENCE [LARGE SCALE GENOMIC DNA]</scope>
    <source>
        <strain evidence="8">AB050A</strain>
    </source>
</reference>
<comment type="caution">
    <text evidence="7">The sequence shown here is derived from an EMBL/GenBank/DDBJ whole genome shotgun (WGS) entry which is preliminary data.</text>
</comment>
<dbReference type="Pfam" id="PF00884">
    <property type="entry name" value="Sulfatase"/>
    <property type="match status" value="1"/>
</dbReference>
<dbReference type="EMBL" id="RAWK01000046">
    <property type="protein sequence ID" value="RKH70097.1"/>
    <property type="molecule type" value="Genomic_DNA"/>
</dbReference>
<dbReference type="GO" id="GO:0046872">
    <property type="term" value="F:metal ion binding"/>
    <property type="evidence" value="ECO:0007669"/>
    <property type="project" value="UniProtKB-KW"/>
</dbReference>
<dbReference type="GO" id="GO:0016787">
    <property type="term" value="F:hydrolase activity"/>
    <property type="evidence" value="ECO:0007669"/>
    <property type="project" value="UniProtKB-KW"/>
</dbReference>
<dbReference type="Proteomes" id="UP000267003">
    <property type="component" value="Unassembled WGS sequence"/>
</dbReference>
<evidence type="ECO:0000256" key="3">
    <source>
        <dbReference type="ARBA" id="ARBA00022801"/>
    </source>
</evidence>
<name>A0A3A8QNJ0_9BACT</name>
<keyword evidence="2" id="KW-0479">Metal-binding</keyword>
<evidence type="ECO:0000313" key="8">
    <source>
        <dbReference type="Proteomes" id="UP000267003"/>
    </source>
</evidence>
<dbReference type="PANTHER" id="PTHR42693">
    <property type="entry name" value="ARYLSULFATASE FAMILY MEMBER"/>
    <property type="match status" value="1"/>
</dbReference>
<evidence type="ECO:0000313" key="7">
    <source>
        <dbReference type="EMBL" id="RKH70097.1"/>
    </source>
</evidence>